<proteinExistence type="inferred from homology"/>
<keyword evidence="3" id="KW-1185">Reference proteome</keyword>
<evidence type="ECO:0000313" key="3">
    <source>
        <dbReference type="Proteomes" id="UP000031338"/>
    </source>
</evidence>
<accession>A0A0B9A3K3</accession>
<dbReference type="GO" id="GO:0018522">
    <property type="term" value="F:benzoyl-CoA reductase activity"/>
    <property type="evidence" value="ECO:0007669"/>
    <property type="project" value="UniProtKB-EC"/>
</dbReference>
<dbReference type="EMBL" id="JRVC01000020">
    <property type="protein sequence ID" value="KHS43912.1"/>
    <property type="molecule type" value="Genomic_DNA"/>
</dbReference>
<protein>
    <submittedName>
        <fullName evidence="2">Benzoyl-CoA reductase subunit</fullName>
        <ecNumber evidence="2">1.3.7.8</ecNumber>
    </submittedName>
</protein>
<dbReference type="Pfam" id="PF06050">
    <property type="entry name" value="HGD-D"/>
    <property type="match status" value="1"/>
</dbReference>
<dbReference type="InterPro" id="IPR010327">
    <property type="entry name" value="FldB/FldC_alpha/beta"/>
</dbReference>
<keyword evidence="2" id="KW-0560">Oxidoreductase</keyword>
<dbReference type="PANTHER" id="PTHR30548">
    <property type="entry name" value="2-HYDROXYGLUTARYL-COA DEHYDRATASE, D-COMPONENT-RELATED"/>
    <property type="match status" value="1"/>
</dbReference>
<sequence>MSAEPITKPSGQRSRKDLACTAAASAYQKQFGADLRRRVVDEGEPFAIVQADTPHEIFHVMDIPIITNQWWSAYISAKQLSNHYFEVMAQAGYPKNSCKYCSLGLACTLANDPRTAPWGGLPKPTVLVARMTCDCIQHVFGQWADALGSEFFPMEAPAWEHKDPRWFAHSKDQWEQVYDADRIALAVSEMRDLIALLENRTGRKFDEEKLHYLMERINEQEGYIWEAAQAIGKARPCPVSIAEQMPNTMIPQWHRGSDWAVGHARRFRDEVMNRIAAGEGTAANEKIRLMWIGAGVWHDPGFYQALEERMGAVFVWSMYMPFAGPQYIREVQGRPMEALASRICSMNEVLHLPPWMNGWMTSEAERCGIDACVVLLPPENRLSQSGTKITAEALEKAGVPVLMIDADMVDAANWDHDRMVGMVAEFLQKRGLA</sequence>
<evidence type="ECO:0000256" key="1">
    <source>
        <dbReference type="ARBA" id="ARBA00005806"/>
    </source>
</evidence>
<dbReference type="EC" id="1.3.7.8" evidence="2"/>
<evidence type="ECO:0000313" key="2">
    <source>
        <dbReference type="EMBL" id="KHS43912.1"/>
    </source>
</evidence>
<comment type="caution">
    <text evidence="2">The sequence shown here is derived from an EMBL/GenBank/DDBJ whole genome shotgun (WGS) entry which is preliminary data.</text>
</comment>
<dbReference type="PATRIC" id="fig|48936.3.peg.3562"/>
<organism evidence="2 3">
    <name type="scientific">Novosphingobium subterraneum</name>
    <dbReference type="NCBI Taxonomy" id="48936"/>
    <lineage>
        <taxon>Bacteria</taxon>
        <taxon>Pseudomonadati</taxon>
        <taxon>Pseudomonadota</taxon>
        <taxon>Alphaproteobacteria</taxon>
        <taxon>Sphingomonadales</taxon>
        <taxon>Sphingomonadaceae</taxon>
        <taxon>Novosphingobium</taxon>
    </lineage>
</organism>
<dbReference type="RefSeq" id="WP_052242614.1">
    <property type="nucleotide sequence ID" value="NZ_JRVC01000020.1"/>
</dbReference>
<dbReference type="STRING" id="48936.NJ75_03532"/>
<dbReference type="AlphaFoldDB" id="A0A0B9A3K3"/>
<name>A0A0B9A3K3_9SPHN</name>
<dbReference type="Proteomes" id="UP000031338">
    <property type="component" value="Unassembled WGS sequence"/>
</dbReference>
<reference evidence="2 3" key="1">
    <citation type="submission" date="2014-10" db="EMBL/GenBank/DDBJ databases">
        <title>Draft genome sequence of Novosphingobium subterraneum DSM 12447.</title>
        <authorList>
            <person name="Gan H.M."/>
            <person name="Gan H.Y."/>
            <person name="Savka M.A."/>
        </authorList>
    </citation>
    <scope>NUCLEOTIDE SEQUENCE [LARGE SCALE GENOMIC DNA]</scope>
    <source>
        <strain evidence="2 3">DSM 12447</strain>
    </source>
</reference>
<dbReference type="PANTHER" id="PTHR30548:SF1">
    <property type="entry name" value="DEHYDRATASE SUBUNIT MJ0007-RELATED"/>
    <property type="match status" value="1"/>
</dbReference>
<dbReference type="Gene3D" id="3.40.50.11900">
    <property type="match status" value="1"/>
</dbReference>
<comment type="similarity">
    <text evidence="1">Belongs to the FldB/FldC dehydratase alpha/beta subunit family.</text>
</comment>
<gene>
    <name evidence="2" type="ORF">NJ75_03532</name>
</gene>